<dbReference type="KEGG" id="ahal:FTX54_014990"/>
<protein>
    <submittedName>
        <fullName evidence="1">Uncharacterized protein</fullName>
    </submittedName>
</protein>
<organism evidence="1 2">
    <name type="scientific">Alkalicoccus halolimnae</name>
    <dbReference type="NCBI Taxonomy" id="1667239"/>
    <lineage>
        <taxon>Bacteria</taxon>
        <taxon>Bacillati</taxon>
        <taxon>Bacillota</taxon>
        <taxon>Bacilli</taxon>
        <taxon>Bacillales</taxon>
        <taxon>Bacillaceae</taxon>
        <taxon>Alkalicoccus</taxon>
    </lineage>
</organism>
<evidence type="ECO:0000313" key="2">
    <source>
        <dbReference type="Proteomes" id="UP000321816"/>
    </source>
</evidence>
<dbReference type="RefSeq" id="WP_147803654.1">
    <property type="nucleotide sequence ID" value="NZ_CP144914.1"/>
</dbReference>
<keyword evidence="2" id="KW-1185">Reference proteome</keyword>
<dbReference type="EMBL" id="CP144914">
    <property type="protein sequence ID" value="WWD79684.1"/>
    <property type="molecule type" value="Genomic_DNA"/>
</dbReference>
<sequence>MHITDKKNFFLNSSGRIKARLVSKNFRKDTEFNESSATSITDTSLLDAFYEEGVSRHKEALELLKKT</sequence>
<reference evidence="1 2" key="1">
    <citation type="submission" date="2024-01" db="EMBL/GenBank/DDBJ databases">
        <title>Complete Genome Sequence of Alkalicoccus halolimnae BZ-SZ-XJ29T, a Moderately Halophilic Bacterium Isolated from a Salt Lake.</title>
        <authorList>
            <person name="Zhao B."/>
        </authorList>
    </citation>
    <scope>NUCLEOTIDE SEQUENCE [LARGE SCALE GENOMIC DNA]</scope>
    <source>
        <strain evidence="1 2">BZ-SZ-XJ29</strain>
    </source>
</reference>
<proteinExistence type="predicted"/>
<dbReference type="AlphaFoldDB" id="A0A5C7F4A5"/>
<dbReference type="Proteomes" id="UP000321816">
    <property type="component" value="Chromosome"/>
</dbReference>
<evidence type="ECO:0000313" key="1">
    <source>
        <dbReference type="EMBL" id="WWD79684.1"/>
    </source>
</evidence>
<accession>A0A5C7F4A5</accession>
<gene>
    <name evidence="1" type="ORF">FTX54_014990</name>
</gene>
<name>A0A5C7F4A5_9BACI</name>